<feature type="region of interest" description="Disordered" evidence="1">
    <location>
        <begin position="25"/>
        <end position="60"/>
    </location>
</feature>
<sequence>MDELRLEAYENSQIYKQKVKIGTIHLDPSKESRPRRVVPTRPTRSWTSRLVPGPADSTVQ</sequence>
<evidence type="ECO:0000313" key="3">
    <source>
        <dbReference type="Proteomes" id="UP000257109"/>
    </source>
</evidence>
<proteinExistence type="predicted"/>
<keyword evidence="3" id="KW-1185">Reference proteome</keyword>
<protein>
    <submittedName>
        <fullName evidence="2">Uncharacterized protein</fullName>
    </submittedName>
</protein>
<accession>A0A371HYJ0</accession>
<reference evidence="2" key="1">
    <citation type="submission" date="2018-05" db="EMBL/GenBank/DDBJ databases">
        <title>Draft genome of Mucuna pruriens seed.</title>
        <authorList>
            <person name="Nnadi N.E."/>
            <person name="Vos R."/>
            <person name="Hasami M.H."/>
            <person name="Devisetty U.K."/>
            <person name="Aguiy J.C."/>
        </authorList>
    </citation>
    <scope>NUCLEOTIDE SEQUENCE [LARGE SCALE GENOMIC DNA]</scope>
    <source>
        <strain evidence="2">JCA_2017</strain>
    </source>
</reference>
<organism evidence="2 3">
    <name type="scientific">Mucuna pruriens</name>
    <name type="common">Velvet bean</name>
    <name type="synonym">Dolichos pruriens</name>
    <dbReference type="NCBI Taxonomy" id="157652"/>
    <lineage>
        <taxon>Eukaryota</taxon>
        <taxon>Viridiplantae</taxon>
        <taxon>Streptophyta</taxon>
        <taxon>Embryophyta</taxon>
        <taxon>Tracheophyta</taxon>
        <taxon>Spermatophyta</taxon>
        <taxon>Magnoliopsida</taxon>
        <taxon>eudicotyledons</taxon>
        <taxon>Gunneridae</taxon>
        <taxon>Pentapetalae</taxon>
        <taxon>rosids</taxon>
        <taxon>fabids</taxon>
        <taxon>Fabales</taxon>
        <taxon>Fabaceae</taxon>
        <taxon>Papilionoideae</taxon>
        <taxon>50 kb inversion clade</taxon>
        <taxon>NPAAA clade</taxon>
        <taxon>indigoferoid/millettioid clade</taxon>
        <taxon>Phaseoleae</taxon>
        <taxon>Mucuna</taxon>
    </lineage>
</organism>
<feature type="non-terminal residue" evidence="2">
    <location>
        <position position="1"/>
    </location>
</feature>
<dbReference type="Proteomes" id="UP000257109">
    <property type="component" value="Unassembled WGS sequence"/>
</dbReference>
<evidence type="ECO:0000313" key="2">
    <source>
        <dbReference type="EMBL" id="RDY07876.1"/>
    </source>
</evidence>
<dbReference type="AlphaFoldDB" id="A0A371HYJ0"/>
<evidence type="ECO:0000256" key="1">
    <source>
        <dbReference type="SAM" id="MobiDB-lite"/>
    </source>
</evidence>
<dbReference type="EMBL" id="QJKJ01001382">
    <property type="protein sequence ID" value="RDY07876.1"/>
    <property type="molecule type" value="Genomic_DNA"/>
</dbReference>
<name>A0A371HYJ0_MUCPR</name>
<comment type="caution">
    <text evidence="2">The sequence shown here is derived from an EMBL/GenBank/DDBJ whole genome shotgun (WGS) entry which is preliminary data.</text>
</comment>
<gene>
    <name evidence="2" type="ORF">CR513_07952</name>
</gene>